<sequence>MFTFSASGGVTPPMIIYSLKRLPSHIQSSVSSKWGTDLSDNGWMQAKLFYKYAGNVLYPYLKDKNAEFPIILFVDGHRMHLTYNLSNLCSSLNIISCSTRILRPAGVAEKDVCEWRNINFASILEIVVKDIKYN</sequence>
<dbReference type="InterPro" id="IPR004875">
    <property type="entry name" value="DDE_SF_endonuclease_dom"/>
</dbReference>
<dbReference type="Pfam" id="PF03184">
    <property type="entry name" value="DDE_1"/>
    <property type="match status" value="1"/>
</dbReference>
<accession>A0A8K0CW58</accession>
<keyword evidence="3" id="KW-1185">Reference proteome</keyword>
<evidence type="ECO:0000259" key="1">
    <source>
        <dbReference type="Pfam" id="PF03184"/>
    </source>
</evidence>
<feature type="domain" description="DDE-1" evidence="1">
    <location>
        <begin position="10"/>
        <end position="95"/>
    </location>
</feature>
<name>A0A8K0CW58_IGNLU</name>
<dbReference type="OrthoDB" id="6756758at2759"/>
<proteinExistence type="predicted"/>
<reference evidence="2" key="1">
    <citation type="submission" date="2019-08" db="EMBL/GenBank/DDBJ databases">
        <title>The genome of the North American firefly Photinus pyralis.</title>
        <authorList>
            <consortium name="Photinus pyralis genome working group"/>
            <person name="Fallon T.R."/>
            <person name="Sander Lower S.E."/>
            <person name="Weng J.-K."/>
        </authorList>
    </citation>
    <scope>NUCLEOTIDE SEQUENCE</scope>
    <source>
        <strain evidence="2">TRF0915ILg1</strain>
        <tissue evidence="2">Whole body</tissue>
    </source>
</reference>
<gene>
    <name evidence="2" type="ORF">ILUMI_13752</name>
</gene>
<dbReference type="EMBL" id="VTPC01008744">
    <property type="protein sequence ID" value="KAF2892421.1"/>
    <property type="molecule type" value="Genomic_DNA"/>
</dbReference>
<comment type="caution">
    <text evidence="2">The sequence shown here is derived from an EMBL/GenBank/DDBJ whole genome shotgun (WGS) entry which is preliminary data.</text>
</comment>
<protein>
    <recommendedName>
        <fullName evidence="1">DDE-1 domain-containing protein</fullName>
    </recommendedName>
</protein>
<dbReference type="Proteomes" id="UP000801492">
    <property type="component" value="Unassembled WGS sequence"/>
</dbReference>
<dbReference type="GO" id="GO:0003676">
    <property type="term" value="F:nucleic acid binding"/>
    <property type="evidence" value="ECO:0007669"/>
    <property type="project" value="InterPro"/>
</dbReference>
<evidence type="ECO:0000313" key="3">
    <source>
        <dbReference type="Proteomes" id="UP000801492"/>
    </source>
</evidence>
<organism evidence="2 3">
    <name type="scientific">Ignelater luminosus</name>
    <name type="common">Cucubano</name>
    <name type="synonym">Pyrophorus luminosus</name>
    <dbReference type="NCBI Taxonomy" id="2038154"/>
    <lineage>
        <taxon>Eukaryota</taxon>
        <taxon>Metazoa</taxon>
        <taxon>Ecdysozoa</taxon>
        <taxon>Arthropoda</taxon>
        <taxon>Hexapoda</taxon>
        <taxon>Insecta</taxon>
        <taxon>Pterygota</taxon>
        <taxon>Neoptera</taxon>
        <taxon>Endopterygota</taxon>
        <taxon>Coleoptera</taxon>
        <taxon>Polyphaga</taxon>
        <taxon>Elateriformia</taxon>
        <taxon>Elateroidea</taxon>
        <taxon>Elateridae</taxon>
        <taxon>Agrypninae</taxon>
        <taxon>Pyrophorini</taxon>
        <taxon>Ignelater</taxon>
    </lineage>
</organism>
<evidence type="ECO:0000313" key="2">
    <source>
        <dbReference type="EMBL" id="KAF2892421.1"/>
    </source>
</evidence>
<dbReference type="AlphaFoldDB" id="A0A8K0CW58"/>